<evidence type="ECO:0000256" key="8">
    <source>
        <dbReference type="ARBA" id="ARBA00048679"/>
    </source>
</evidence>
<dbReference type="SUPFAM" id="SSF56112">
    <property type="entry name" value="Protein kinase-like (PK-like)"/>
    <property type="match status" value="1"/>
</dbReference>
<dbReference type="InterPro" id="IPR043502">
    <property type="entry name" value="DNA/RNA_pol_sf"/>
</dbReference>
<dbReference type="GO" id="GO:0005524">
    <property type="term" value="F:ATP binding"/>
    <property type="evidence" value="ECO:0007669"/>
    <property type="project" value="UniProtKB-KW"/>
</dbReference>
<dbReference type="InterPro" id="IPR011009">
    <property type="entry name" value="Kinase-like_dom_sf"/>
</dbReference>
<evidence type="ECO:0000313" key="11">
    <source>
        <dbReference type="Proteomes" id="UP000222542"/>
    </source>
</evidence>
<keyword evidence="6" id="KW-0067">ATP-binding</keyword>
<keyword evidence="2" id="KW-0723">Serine/threonine-protein kinase</keyword>
<dbReference type="Pfam" id="PF00069">
    <property type="entry name" value="Pkinase"/>
    <property type="match status" value="1"/>
</dbReference>
<protein>
    <recommendedName>
        <fullName evidence="1">non-specific serine/threonine protein kinase</fullName>
        <ecNumber evidence="1">2.7.11.1</ecNumber>
    </recommendedName>
</protein>
<dbReference type="SUPFAM" id="SSF52058">
    <property type="entry name" value="L domain-like"/>
    <property type="match status" value="1"/>
</dbReference>
<dbReference type="EC" id="2.7.11.1" evidence="1"/>
<evidence type="ECO:0000256" key="2">
    <source>
        <dbReference type="ARBA" id="ARBA00022527"/>
    </source>
</evidence>
<dbReference type="Gramene" id="PHT63550">
    <property type="protein sequence ID" value="PHT63550"/>
    <property type="gene ID" value="T459_32600"/>
</dbReference>
<evidence type="ECO:0000313" key="10">
    <source>
        <dbReference type="EMBL" id="PHT63550.1"/>
    </source>
</evidence>
<feature type="domain" description="Protein kinase" evidence="9">
    <location>
        <begin position="272"/>
        <end position="422"/>
    </location>
</feature>
<keyword evidence="5" id="KW-0418">Kinase</keyword>
<name>A0A2G2Y1F1_CAPAN</name>
<sequence length="422" mass="47722">MSILTQKKVKFQWLDSCEKSFQELKTRLTSVLVLTLLDGSDGFVIYCDASRVGLDCFLMHRGKVIAYASRHLKPHEKNYPTHDLESSSYSAEDYAKLYLRELVRLHGVPLSIILDRVLDIGLAMVGGMSLISDRSFVELLWIGMGSVGSGVILGHLPEHLCRDGKLEKLMVNSNKLIGNRIGDGIPPEIGNLKGLQGLNLSSNHLNVILSCNELEGLIPKNIAFMNASLEGNKGLFAKRRDSIGEDYGMLLISSLRRSSLLYLDVLKATEEFDAIFFIRQGGFESIYKVNLPSLRSVAMKRLHYTYEIKHQKSIMNEERALTDIKHRNIVRLYNFCSSPQHSFFVYEYAEREVGKGKHLKEQLTLLANSSTRDVKLNDLLDECLPHIEDEVKEILVFTSKLASSCLHENPKSRPTMDFICHM</sequence>
<dbReference type="AlphaFoldDB" id="A0A2G2Y1F1"/>
<dbReference type="STRING" id="4072.A0A2G2Y1F1"/>
<dbReference type="InterPro" id="IPR041577">
    <property type="entry name" value="RT_RNaseH_2"/>
</dbReference>
<dbReference type="EMBL" id="AYRZ02000029">
    <property type="protein sequence ID" value="PHT63550.1"/>
    <property type="molecule type" value="Genomic_DNA"/>
</dbReference>
<keyword evidence="3" id="KW-0808">Transferase</keyword>
<dbReference type="GO" id="GO:0004674">
    <property type="term" value="F:protein serine/threonine kinase activity"/>
    <property type="evidence" value="ECO:0007669"/>
    <property type="project" value="UniProtKB-KW"/>
</dbReference>
<proteinExistence type="predicted"/>
<dbReference type="GO" id="GO:0004672">
    <property type="term" value="F:protein kinase activity"/>
    <property type="evidence" value="ECO:0000318"/>
    <property type="project" value="GO_Central"/>
</dbReference>
<evidence type="ECO:0000256" key="4">
    <source>
        <dbReference type="ARBA" id="ARBA00022741"/>
    </source>
</evidence>
<comment type="caution">
    <text evidence="10">The sequence shown here is derived from an EMBL/GenBank/DDBJ whole genome shotgun (WGS) entry which is preliminary data.</text>
</comment>
<dbReference type="SUPFAM" id="SSF56672">
    <property type="entry name" value="DNA/RNA polymerases"/>
    <property type="match status" value="1"/>
</dbReference>
<evidence type="ECO:0000256" key="3">
    <source>
        <dbReference type="ARBA" id="ARBA00022679"/>
    </source>
</evidence>
<dbReference type="InterPro" id="IPR000719">
    <property type="entry name" value="Prot_kinase_dom"/>
</dbReference>
<organism evidence="10 11">
    <name type="scientific">Capsicum annuum</name>
    <name type="common">Capsicum pepper</name>
    <dbReference type="NCBI Taxonomy" id="4072"/>
    <lineage>
        <taxon>Eukaryota</taxon>
        <taxon>Viridiplantae</taxon>
        <taxon>Streptophyta</taxon>
        <taxon>Embryophyta</taxon>
        <taxon>Tracheophyta</taxon>
        <taxon>Spermatophyta</taxon>
        <taxon>Magnoliopsida</taxon>
        <taxon>eudicotyledons</taxon>
        <taxon>Gunneridae</taxon>
        <taxon>Pentapetalae</taxon>
        <taxon>asterids</taxon>
        <taxon>lamiids</taxon>
        <taxon>Solanales</taxon>
        <taxon>Solanaceae</taxon>
        <taxon>Solanoideae</taxon>
        <taxon>Capsiceae</taxon>
        <taxon>Capsicum</taxon>
    </lineage>
</organism>
<evidence type="ECO:0000256" key="7">
    <source>
        <dbReference type="ARBA" id="ARBA00047899"/>
    </source>
</evidence>
<evidence type="ECO:0000256" key="5">
    <source>
        <dbReference type="ARBA" id="ARBA00022777"/>
    </source>
</evidence>
<reference evidence="10 11" key="2">
    <citation type="journal article" date="2017" name="Genome Biol.">
        <title>New reference genome sequences of hot pepper reveal the massive evolution of plant disease-resistance genes by retroduplication.</title>
        <authorList>
            <person name="Kim S."/>
            <person name="Park J."/>
            <person name="Yeom S.I."/>
            <person name="Kim Y.M."/>
            <person name="Seo E."/>
            <person name="Kim K.T."/>
            <person name="Kim M.S."/>
            <person name="Lee J.M."/>
            <person name="Cheong K."/>
            <person name="Shin H.S."/>
            <person name="Kim S.B."/>
            <person name="Han K."/>
            <person name="Lee J."/>
            <person name="Park M."/>
            <person name="Lee H.A."/>
            <person name="Lee H.Y."/>
            <person name="Lee Y."/>
            <person name="Oh S."/>
            <person name="Lee J.H."/>
            <person name="Choi E."/>
            <person name="Choi E."/>
            <person name="Lee S.E."/>
            <person name="Jeon J."/>
            <person name="Kim H."/>
            <person name="Choi G."/>
            <person name="Song H."/>
            <person name="Lee J."/>
            <person name="Lee S.C."/>
            <person name="Kwon J.K."/>
            <person name="Lee H.Y."/>
            <person name="Koo N."/>
            <person name="Hong Y."/>
            <person name="Kim R.W."/>
            <person name="Kang W.H."/>
            <person name="Huh J.H."/>
            <person name="Kang B.C."/>
            <person name="Yang T.J."/>
            <person name="Lee Y.H."/>
            <person name="Bennetzen J.L."/>
            <person name="Choi D."/>
        </authorList>
    </citation>
    <scope>NUCLEOTIDE SEQUENCE [LARGE SCALE GENOMIC DNA]</scope>
    <source>
        <strain evidence="11">cv. CM334</strain>
    </source>
</reference>
<dbReference type="PANTHER" id="PTHR48005:SF76">
    <property type="entry name" value="LRR RECEPTOR-LIKE SERINE_THREONINE-PROTEIN KINASE"/>
    <property type="match status" value="1"/>
</dbReference>
<dbReference type="Proteomes" id="UP000222542">
    <property type="component" value="Unassembled WGS sequence"/>
</dbReference>
<gene>
    <name evidence="10" type="ORF">T459_32600</name>
</gene>
<dbReference type="Gene3D" id="3.80.10.10">
    <property type="entry name" value="Ribonuclease Inhibitor"/>
    <property type="match status" value="1"/>
</dbReference>
<accession>A0A2G2Y1F1</accession>
<dbReference type="InterPro" id="IPR051420">
    <property type="entry name" value="Ser_Thr_Kinases_DiverseReg"/>
</dbReference>
<keyword evidence="4" id="KW-0547">Nucleotide-binding</keyword>
<keyword evidence="11" id="KW-1185">Reference proteome</keyword>
<comment type="catalytic activity">
    <reaction evidence="7">
        <text>L-threonyl-[protein] + ATP = O-phospho-L-threonyl-[protein] + ADP + H(+)</text>
        <dbReference type="Rhea" id="RHEA:46608"/>
        <dbReference type="Rhea" id="RHEA-COMP:11060"/>
        <dbReference type="Rhea" id="RHEA-COMP:11605"/>
        <dbReference type="ChEBI" id="CHEBI:15378"/>
        <dbReference type="ChEBI" id="CHEBI:30013"/>
        <dbReference type="ChEBI" id="CHEBI:30616"/>
        <dbReference type="ChEBI" id="CHEBI:61977"/>
        <dbReference type="ChEBI" id="CHEBI:456216"/>
        <dbReference type="EC" id="2.7.11.1"/>
    </reaction>
</comment>
<dbReference type="Pfam" id="PF17919">
    <property type="entry name" value="RT_RNaseH_2"/>
    <property type="match status" value="1"/>
</dbReference>
<evidence type="ECO:0000259" key="9">
    <source>
        <dbReference type="PROSITE" id="PS50011"/>
    </source>
</evidence>
<reference evidence="10 11" key="1">
    <citation type="journal article" date="2014" name="Nat. Genet.">
        <title>Genome sequence of the hot pepper provides insights into the evolution of pungency in Capsicum species.</title>
        <authorList>
            <person name="Kim S."/>
            <person name="Park M."/>
            <person name="Yeom S.I."/>
            <person name="Kim Y.M."/>
            <person name="Lee J.M."/>
            <person name="Lee H.A."/>
            <person name="Seo E."/>
            <person name="Choi J."/>
            <person name="Cheong K."/>
            <person name="Kim K.T."/>
            <person name="Jung K."/>
            <person name="Lee G.W."/>
            <person name="Oh S.K."/>
            <person name="Bae C."/>
            <person name="Kim S.B."/>
            <person name="Lee H.Y."/>
            <person name="Kim S.Y."/>
            <person name="Kim M.S."/>
            <person name="Kang B.C."/>
            <person name="Jo Y.D."/>
            <person name="Yang H.B."/>
            <person name="Jeong H.J."/>
            <person name="Kang W.H."/>
            <person name="Kwon J.K."/>
            <person name="Shin C."/>
            <person name="Lim J.Y."/>
            <person name="Park J.H."/>
            <person name="Huh J.H."/>
            <person name="Kim J.S."/>
            <person name="Kim B.D."/>
            <person name="Cohen O."/>
            <person name="Paran I."/>
            <person name="Suh M.C."/>
            <person name="Lee S.B."/>
            <person name="Kim Y.K."/>
            <person name="Shin Y."/>
            <person name="Noh S.J."/>
            <person name="Park J."/>
            <person name="Seo Y.S."/>
            <person name="Kwon S.Y."/>
            <person name="Kim H.A."/>
            <person name="Park J.M."/>
            <person name="Kim H.J."/>
            <person name="Choi S.B."/>
            <person name="Bosland P.W."/>
            <person name="Reeves G."/>
            <person name="Jo S.H."/>
            <person name="Lee B.W."/>
            <person name="Cho H.T."/>
            <person name="Choi H.S."/>
            <person name="Lee M.S."/>
            <person name="Yu Y."/>
            <person name="Do Choi Y."/>
            <person name="Park B.S."/>
            <person name="van Deynze A."/>
            <person name="Ashrafi H."/>
            <person name="Hill T."/>
            <person name="Kim W.T."/>
            <person name="Pai H.S."/>
            <person name="Ahn H.K."/>
            <person name="Yeam I."/>
            <person name="Giovannoni J.J."/>
            <person name="Rose J.K."/>
            <person name="Sorensen I."/>
            <person name="Lee S.J."/>
            <person name="Kim R.W."/>
            <person name="Choi I.Y."/>
            <person name="Choi B.S."/>
            <person name="Lim J.S."/>
            <person name="Lee Y.H."/>
            <person name="Choi D."/>
        </authorList>
    </citation>
    <scope>NUCLEOTIDE SEQUENCE [LARGE SCALE GENOMIC DNA]</scope>
    <source>
        <strain evidence="11">cv. CM334</strain>
    </source>
</reference>
<dbReference type="PANTHER" id="PTHR48005">
    <property type="entry name" value="LEUCINE RICH REPEAT KINASE 2"/>
    <property type="match status" value="1"/>
</dbReference>
<dbReference type="Gene3D" id="3.30.200.20">
    <property type="entry name" value="Phosphorylase Kinase, domain 1"/>
    <property type="match status" value="1"/>
</dbReference>
<evidence type="ECO:0000256" key="6">
    <source>
        <dbReference type="ARBA" id="ARBA00022840"/>
    </source>
</evidence>
<evidence type="ECO:0000256" key="1">
    <source>
        <dbReference type="ARBA" id="ARBA00012513"/>
    </source>
</evidence>
<dbReference type="InterPro" id="IPR032675">
    <property type="entry name" value="LRR_dom_sf"/>
</dbReference>
<comment type="catalytic activity">
    <reaction evidence="8">
        <text>L-seryl-[protein] + ATP = O-phospho-L-seryl-[protein] + ADP + H(+)</text>
        <dbReference type="Rhea" id="RHEA:17989"/>
        <dbReference type="Rhea" id="RHEA-COMP:9863"/>
        <dbReference type="Rhea" id="RHEA-COMP:11604"/>
        <dbReference type="ChEBI" id="CHEBI:15378"/>
        <dbReference type="ChEBI" id="CHEBI:29999"/>
        <dbReference type="ChEBI" id="CHEBI:30616"/>
        <dbReference type="ChEBI" id="CHEBI:83421"/>
        <dbReference type="ChEBI" id="CHEBI:456216"/>
        <dbReference type="EC" id="2.7.11.1"/>
    </reaction>
</comment>
<dbReference type="PROSITE" id="PS50011">
    <property type="entry name" value="PROTEIN_KINASE_DOM"/>
    <property type="match status" value="1"/>
</dbReference>